<comment type="caution">
    <text evidence="1">The sequence shown here is derived from an EMBL/GenBank/DDBJ whole genome shotgun (WGS) entry which is preliminary data.</text>
</comment>
<name>A0A350P0V6_9ALTE</name>
<reference evidence="1 2" key="1">
    <citation type="journal article" date="2018" name="Nat. Biotechnol.">
        <title>A standardized bacterial taxonomy based on genome phylogeny substantially revises the tree of life.</title>
        <authorList>
            <person name="Parks D.H."/>
            <person name="Chuvochina M."/>
            <person name="Waite D.W."/>
            <person name="Rinke C."/>
            <person name="Skarshewski A."/>
            <person name="Chaumeil P.A."/>
            <person name="Hugenholtz P."/>
        </authorList>
    </citation>
    <scope>NUCLEOTIDE SEQUENCE [LARGE SCALE GENOMIC DNA]</scope>
    <source>
        <strain evidence="1">UBA11978</strain>
    </source>
</reference>
<gene>
    <name evidence="1" type="ORF">DCW74_04205</name>
</gene>
<dbReference type="Proteomes" id="UP000263517">
    <property type="component" value="Unassembled WGS sequence"/>
</dbReference>
<protein>
    <submittedName>
        <fullName evidence="1">Uncharacterized protein</fullName>
    </submittedName>
</protein>
<evidence type="ECO:0000313" key="1">
    <source>
        <dbReference type="EMBL" id="HAW74923.1"/>
    </source>
</evidence>
<sequence length="362" mass="40825">MPTGEIEIEALDGLASLDEKGKPFKSRLKDVKSALSIFENLRKADEGSSANRARVDAMFDGASPYNATRLAASGQGLKTNLNFGEAQRLLDISLSAYVDLYSSLERLVEVKGTEGEASEISPMEDIVAEEITHLLRSWPEFHSNYLRLCNTFIKHGVGVTYFDTPDDWRFRVGSFADILIPRQTPSSEDMIDVAVGRRQYHLHELFAFIKNEDAAARVGWDVDEVKRVIMKNANTNGRGGSDQYSDWEALQQELKNNDIHTGYQNPTVSVLHFWVREMDGSISHYICAENKPENFLYQKISRYEKPEHAYVMFTYGVGSNGTYHSVRGLGHRVFNHIQTSNRLRCQMIDGAMLASAVMIQPE</sequence>
<evidence type="ECO:0000313" key="2">
    <source>
        <dbReference type="Proteomes" id="UP000263517"/>
    </source>
</evidence>
<organism evidence="1 2">
    <name type="scientific">Alteromonas australica</name>
    <dbReference type="NCBI Taxonomy" id="589873"/>
    <lineage>
        <taxon>Bacteria</taxon>
        <taxon>Pseudomonadati</taxon>
        <taxon>Pseudomonadota</taxon>
        <taxon>Gammaproteobacteria</taxon>
        <taxon>Alteromonadales</taxon>
        <taxon>Alteromonadaceae</taxon>
        <taxon>Alteromonas/Salinimonas group</taxon>
        <taxon>Alteromonas</taxon>
    </lineage>
</organism>
<dbReference type="EMBL" id="DNAN01000144">
    <property type="protein sequence ID" value="HAW74923.1"/>
    <property type="molecule type" value="Genomic_DNA"/>
</dbReference>
<proteinExistence type="predicted"/>
<dbReference type="AlphaFoldDB" id="A0A350P0V6"/>
<accession>A0A350P0V6</accession>
<feature type="non-terminal residue" evidence="1">
    <location>
        <position position="362"/>
    </location>
</feature>